<name>A0A914BM06_PATMI</name>
<evidence type="ECO:0000259" key="2">
    <source>
        <dbReference type="PROSITE" id="PS51065"/>
    </source>
</evidence>
<dbReference type="InterPro" id="IPR006573">
    <property type="entry name" value="NHR_dom"/>
</dbReference>
<evidence type="ECO:0000313" key="3">
    <source>
        <dbReference type="EnsemblMetazoa" id="XP_038076502.1"/>
    </source>
</evidence>
<sequence>MPLIRFHENRGINIELKHDNQVARRSASFANAITFSDRPLRPGELFLIEVEEQEPGWSGHLRCGLTQHHPASLKVIRPGDRVPNRSPSEFHQRRGQAARVISAPQPLTIPQYSMPDLTNMGKSWVYAITKYHNKVPDERLSTAEVEALARSEFVKDGVNVLKIGCAEIPRHLLVQDFIALDQEASWISGQQQYFATSVGSRIAVTYNILGDKVYMHFIINGEDQGASLMEDAHLDSPFYGIVDVYGTTKQVRIMQLIYVPSLQECCRHSIRSMTPDNLLQELPLPNKLNRYLQYKL</sequence>
<dbReference type="Gene3D" id="2.60.120.920">
    <property type="match status" value="1"/>
</dbReference>
<dbReference type="PANTHER" id="PTHR12429">
    <property type="entry name" value="NEURALIZED"/>
    <property type="match status" value="1"/>
</dbReference>
<dbReference type="AlphaFoldDB" id="A0A914BM06"/>
<dbReference type="GO" id="GO:0035556">
    <property type="term" value="P:intracellular signal transduction"/>
    <property type="evidence" value="ECO:0007669"/>
    <property type="project" value="InterPro"/>
</dbReference>
<dbReference type="CDD" id="cd03717">
    <property type="entry name" value="SOCS_SOCS_like"/>
    <property type="match status" value="1"/>
</dbReference>
<dbReference type="GO" id="GO:0061630">
    <property type="term" value="F:ubiquitin protein ligase activity"/>
    <property type="evidence" value="ECO:0007669"/>
    <property type="project" value="TreeGrafter"/>
</dbReference>
<keyword evidence="4" id="KW-1185">Reference proteome</keyword>
<dbReference type="SMART" id="SM00588">
    <property type="entry name" value="NEUZ"/>
    <property type="match status" value="1"/>
</dbReference>
<dbReference type="CTD" id="140825"/>
<proteinExistence type="predicted"/>
<dbReference type="OMA" id="RIGIIYV"/>
<feature type="domain" description="NHR" evidence="2">
    <location>
        <begin position="3"/>
        <end position="256"/>
    </location>
</feature>
<dbReference type="SMART" id="SM00969">
    <property type="entry name" value="SOCS_box"/>
    <property type="match status" value="1"/>
</dbReference>
<dbReference type="SMART" id="SM00253">
    <property type="entry name" value="SOCS"/>
    <property type="match status" value="1"/>
</dbReference>
<dbReference type="PROSITE" id="PS50225">
    <property type="entry name" value="SOCS"/>
    <property type="match status" value="1"/>
</dbReference>
<feature type="domain" description="SOCS box" evidence="1">
    <location>
        <begin position="259"/>
        <end position="296"/>
    </location>
</feature>
<dbReference type="CDD" id="cd12887">
    <property type="entry name" value="SPRY_NHR_like"/>
    <property type="match status" value="1"/>
</dbReference>
<evidence type="ECO:0000313" key="4">
    <source>
        <dbReference type="Proteomes" id="UP000887568"/>
    </source>
</evidence>
<dbReference type="PANTHER" id="PTHR12429:SF8">
    <property type="entry name" value="NEURALIZED-LIKE PROTEIN 2"/>
    <property type="match status" value="1"/>
</dbReference>
<dbReference type="InterPro" id="IPR043136">
    <property type="entry name" value="B30.2/SPRY_sf"/>
</dbReference>
<accession>A0A914BM06</accession>
<organism evidence="3 4">
    <name type="scientific">Patiria miniata</name>
    <name type="common">Bat star</name>
    <name type="synonym">Asterina miniata</name>
    <dbReference type="NCBI Taxonomy" id="46514"/>
    <lineage>
        <taxon>Eukaryota</taxon>
        <taxon>Metazoa</taxon>
        <taxon>Echinodermata</taxon>
        <taxon>Eleutherozoa</taxon>
        <taxon>Asterozoa</taxon>
        <taxon>Asteroidea</taxon>
        <taxon>Valvatacea</taxon>
        <taxon>Valvatida</taxon>
        <taxon>Asterinidae</taxon>
        <taxon>Patiria</taxon>
    </lineage>
</organism>
<dbReference type="InterPro" id="IPR036036">
    <property type="entry name" value="SOCS_box-like_dom_sf"/>
</dbReference>
<dbReference type="SUPFAM" id="SSF158235">
    <property type="entry name" value="SOCS box-like"/>
    <property type="match status" value="1"/>
</dbReference>
<dbReference type="PROSITE" id="PS51065">
    <property type="entry name" value="NHR"/>
    <property type="match status" value="1"/>
</dbReference>
<reference evidence="3" key="1">
    <citation type="submission" date="2022-11" db="UniProtKB">
        <authorList>
            <consortium name="EnsemblMetazoa"/>
        </authorList>
    </citation>
    <scope>IDENTIFICATION</scope>
</reference>
<dbReference type="RefSeq" id="XP_038076502.1">
    <property type="nucleotide sequence ID" value="XM_038220574.1"/>
</dbReference>
<dbReference type="InterPro" id="IPR001496">
    <property type="entry name" value="SOCS_box"/>
</dbReference>
<dbReference type="InterPro" id="IPR037962">
    <property type="entry name" value="Neuralized"/>
</dbReference>
<evidence type="ECO:0008006" key="5">
    <source>
        <dbReference type="Google" id="ProtNLM"/>
    </source>
</evidence>
<evidence type="ECO:0000259" key="1">
    <source>
        <dbReference type="PROSITE" id="PS50225"/>
    </source>
</evidence>
<dbReference type="Pfam" id="PF07525">
    <property type="entry name" value="SOCS_box"/>
    <property type="match status" value="1"/>
</dbReference>
<dbReference type="GeneID" id="119744577"/>
<protein>
    <recommendedName>
        <fullName evidence="5">Neuralized-like protein 2</fullName>
    </recommendedName>
</protein>
<dbReference type="Pfam" id="PF07177">
    <property type="entry name" value="Neuralized"/>
    <property type="match status" value="2"/>
</dbReference>
<dbReference type="OrthoDB" id="10059069at2759"/>
<dbReference type="EnsemblMetazoa" id="XM_038220574.1">
    <property type="protein sequence ID" value="XP_038076502.1"/>
    <property type="gene ID" value="LOC119744577"/>
</dbReference>
<dbReference type="Proteomes" id="UP000887568">
    <property type="component" value="Unplaced"/>
</dbReference>
<dbReference type="Gene3D" id="1.10.750.20">
    <property type="entry name" value="SOCS box"/>
    <property type="match status" value="1"/>
</dbReference>